<comment type="caution">
    <text evidence="1">The sequence shown here is derived from an EMBL/GenBank/DDBJ whole genome shotgun (WGS) entry which is preliminary data.</text>
</comment>
<dbReference type="SUPFAM" id="SSF53756">
    <property type="entry name" value="UDP-Glycosyltransferase/glycogen phosphorylase"/>
    <property type="match status" value="1"/>
</dbReference>
<dbReference type="Proteomes" id="UP000256838">
    <property type="component" value="Unassembled WGS sequence"/>
</dbReference>
<sequence length="415" mass="45973">MGNSQGRVAVLLHIVGFGKGGIESALMQWLRIFDRSRFDVTLSVMFSSPAFEQHFRARVPADVKVEVLADRAWLTRLEARRYAGRLGKFGRVCRDVFNTAAVHPYVRKRLATLARQHDVLIDFDMSLRRWVRSFDIASVAVSHFSFNARFGHRPRKVRRLSHQLRDYDRVIALNQQMADEAPILFGNELPRPFLLPNAIDVDAIRARANEPAAPRSPVAAPYIVSVARLDELQKDHRTLLHAYARLLQDKPIVEHLVLVGDGAFRQELEACAASLGIAERTHFVGHVDNPHALIAGASLFILSSRNEGQPMGLLEALAHGKPVVSTDCPTGPRDILDHGRAGILLPVGDIQTMADAMGRILSNAQLREEMSAKALARAQHYGIEASKERLALCVGNVLKARHHPKAALALEAVST</sequence>
<reference evidence="1 2" key="1">
    <citation type="submission" date="2018-08" db="EMBL/GenBank/DDBJ databases">
        <title>Paraburkholderia sp. DHOM06 isolated from forest soil.</title>
        <authorList>
            <person name="Gao Z.-H."/>
            <person name="Qiu L.-H."/>
        </authorList>
    </citation>
    <scope>NUCLEOTIDE SEQUENCE [LARGE SCALE GENOMIC DNA]</scope>
    <source>
        <strain evidence="1 2">DHOM06</strain>
    </source>
</reference>
<keyword evidence="2" id="KW-1185">Reference proteome</keyword>
<keyword evidence="1" id="KW-0808">Transferase</keyword>
<dbReference type="Gene3D" id="3.40.50.2000">
    <property type="entry name" value="Glycogen Phosphorylase B"/>
    <property type="match status" value="2"/>
</dbReference>
<dbReference type="CDD" id="cd03811">
    <property type="entry name" value="GT4_GT28_WabH-like"/>
    <property type="match status" value="1"/>
</dbReference>
<dbReference type="Pfam" id="PF13692">
    <property type="entry name" value="Glyco_trans_1_4"/>
    <property type="match status" value="1"/>
</dbReference>
<proteinExistence type="predicted"/>
<dbReference type="PANTHER" id="PTHR12526">
    <property type="entry name" value="GLYCOSYLTRANSFERASE"/>
    <property type="match status" value="1"/>
</dbReference>
<protein>
    <submittedName>
        <fullName evidence="1">Glycosyltransferase</fullName>
    </submittedName>
</protein>
<dbReference type="AlphaFoldDB" id="A0A3D8JSM5"/>
<accession>A0A3D8JSM5</accession>
<dbReference type="OrthoDB" id="570545at2"/>
<name>A0A3D8JSM5_9BURK</name>
<gene>
    <name evidence="1" type="ORF">DWV00_25780</name>
</gene>
<dbReference type="RefSeq" id="WP_115536439.1">
    <property type="nucleotide sequence ID" value="NZ_QRGA01000016.1"/>
</dbReference>
<evidence type="ECO:0000313" key="1">
    <source>
        <dbReference type="EMBL" id="RDU96057.1"/>
    </source>
</evidence>
<dbReference type="EMBL" id="QRGA01000016">
    <property type="protein sequence ID" value="RDU96057.1"/>
    <property type="molecule type" value="Genomic_DNA"/>
</dbReference>
<dbReference type="GO" id="GO:0016740">
    <property type="term" value="F:transferase activity"/>
    <property type="evidence" value="ECO:0007669"/>
    <property type="project" value="UniProtKB-KW"/>
</dbReference>
<evidence type="ECO:0000313" key="2">
    <source>
        <dbReference type="Proteomes" id="UP000256838"/>
    </source>
</evidence>
<organism evidence="1 2">
    <name type="scientific">Trinickia dinghuensis</name>
    <dbReference type="NCBI Taxonomy" id="2291023"/>
    <lineage>
        <taxon>Bacteria</taxon>
        <taxon>Pseudomonadati</taxon>
        <taxon>Pseudomonadota</taxon>
        <taxon>Betaproteobacteria</taxon>
        <taxon>Burkholderiales</taxon>
        <taxon>Burkholderiaceae</taxon>
        <taxon>Trinickia</taxon>
    </lineage>
</organism>
<dbReference type="PANTHER" id="PTHR12526:SF630">
    <property type="entry name" value="GLYCOSYLTRANSFERASE"/>
    <property type="match status" value="1"/>
</dbReference>